<evidence type="ECO:0000256" key="1">
    <source>
        <dbReference type="SAM" id="MobiDB-lite"/>
    </source>
</evidence>
<dbReference type="Proteomes" id="UP000316500">
    <property type="component" value="Unassembled WGS sequence"/>
</dbReference>
<protein>
    <submittedName>
        <fullName evidence="2">Uncharacterized protein</fullName>
    </submittedName>
</protein>
<dbReference type="RefSeq" id="WP_144649427.1">
    <property type="nucleotide sequence ID" value="NZ_VNFK01000005.1"/>
</dbReference>
<dbReference type="OrthoDB" id="4948291at2"/>
<feature type="compositionally biased region" description="Polar residues" evidence="1">
    <location>
        <begin position="78"/>
        <end position="87"/>
    </location>
</feature>
<organism evidence="2 3">
    <name type="scientific">Paenarthrobacter nitroguajacolicus</name>
    <name type="common">Arthrobacter nitroguajacolicus</name>
    <dbReference type="NCBI Taxonomy" id="211146"/>
    <lineage>
        <taxon>Bacteria</taxon>
        <taxon>Bacillati</taxon>
        <taxon>Actinomycetota</taxon>
        <taxon>Actinomycetes</taxon>
        <taxon>Micrococcales</taxon>
        <taxon>Micrococcaceae</taxon>
        <taxon>Paenarthrobacter</taxon>
    </lineage>
</organism>
<gene>
    <name evidence="2" type="ORF">FQP90_09110</name>
</gene>
<dbReference type="AlphaFoldDB" id="A0A558H4U1"/>
<dbReference type="EMBL" id="VNFK01000005">
    <property type="protein sequence ID" value="TVU64132.1"/>
    <property type="molecule type" value="Genomic_DNA"/>
</dbReference>
<name>A0A558H4U1_PAENT</name>
<proteinExistence type="predicted"/>
<accession>A0A558H4U1</accession>
<feature type="region of interest" description="Disordered" evidence="1">
    <location>
        <begin position="1"/>
        <end position="87"/>
    </location>
</feature>
<reference evidence="2 3" key="1">
    <citation type="submission" date="2019-07" db="EMBL/GenBank/DDBJ databases">
        <title>Diversity of Bacteria from Kongsfjorden, Arctic.</title>
        <authorList>
            <person name="Yu Y."/>
        </authorList>
    </citation>
    <scope>NUCLEOTIDE SEQUENCE [LARGE SCALE GENOMIC DNA]</scope>
    <source>
        <strain evidence="2 3">SM1928</strain>
    </source>
</reference>
<sequence length="87" mass="8751">MTTDPSEVAGFAQVRDGTTTPGHPIPRDPNEPGTGGQVPVGDAASEGPEDAVDAGPSESANPPGPAEEKDEKTADNRGLTTEANPTD</sequence>
<feature type="compositionally biased region" description="Basic and acidic residues" evidence="1">
    <location>
        <begin position="66"/>
        <end position="75"/>
    </location>
</feature>
<evidence type="ECO:0000313" key="2">
    <source>
        <dbReference type="EMBL" id="TVU64132.1"/>
    </source>
</evidence>
<comment type="caution">
    <text evidence="2">The sequence shown here is derived from an EMBL/GenBank/DDBJ whole genome shotgun (WGS) entry which is preliminary data.</text>
</comment>
<evidence type="ECO:0000313" key="3">
    <source>
        <dbReference type="Proteomes" id="UP000316500"/>
    </source>
</evidence>